<dbReference type="EMBL" id="FXAM01000001">
    <property type="protein sequence ID" value="SMF94413.1"/>
    <property type="molecule type" value="Genomic_DNA"/>
</dbReference>
<dbReference type="RefSeq" id="WP_085211774.1">
    <property type="nucleotide sequence ID" value="NZ_FXAM01000001.1"/>
</dbReference>
<dbReference type="Proteomes" id="UP000192923">
    <property type="component" value="Unassembled WGS sequence"/>
</dbReference>
<organism evidence="1 2">
    <name type="scientific">Methylomagnum ishizawai</name>
    <dbReference type="NCBI Taxonomy" id="1760988"/>
    <lineage>
        <taxon>Bacteria</taxon>
        <taxon>Pseudomonadati</taxon>
        <taxon>Pseudomonadota</taxon>
        <taxon>Gammaproteobacteria</taxon>
        <taxon>Methylococcales</taxon>
        <taxon>Methylococcaceae</taxon>
        <taxon>Methylomagnum</taxon>
    </lineage>
</organism>
<protein>
    <submittedName>
        <fullName evidence="1">Uncharacterized protein</fullName>
    </submittedName>
</protein>
<reference evidence="1 2" key="1">
    <citation type="submission" date="2016-12" db="EMBL/GenBank/DDBJ databases">
        <authorList>
            <person name="Song W.-J."/>
            <person name="Kurnit D.M."/>
        </authorList>
    </citation>
    <scope>NUCLEOTIDE SEQUENCE [LARGE SCALE GENOMIC DNA]</scope>
    <source>
        <strain evidence="1 2">175</strain>
    </source>
</reference>
<evidence type="ECO:0000313" key="2">
    <source>
        <dbReference type="Proteomes" id="UP000192923"/>
    </source>
</evidence>
<proteinExistence type="predicted"/>
<name>A0A1Y6D0P6_9GAMM</name>
<sequence>MSATIHRFPTPQPVPRPPMPLEQVLPILPQMLAQIARRVAHGQPRQLATAHAELAALADYFTQISGGTSHGRP</sequence>
<accession>A0A1Y6D0P6</accession>
<dbReference type="STRING" id="1760988.SAMN02949497_1728"/>
<evidence type="ECO:0000313" key="1">
    <source>
        <dbReference type="EMBL" id="SMF94413.1"/>
    </source>
</evidence>
<gene>
    <name evidence="1" type="ORF">SAMN02949497_1728</name>
</gene>
<dbReference type="AlphaFoldDB" id="A0A1Y6D0P6"/>
<keyword evidence="2" id="KW-1185">Reference proteome</keyword>